<protein>
    <submittedName>
        <fullName evidence="2">Beta-lactamase domain protein</fullName>
    </submittedName>
</protein>
<dbReference type="SUPFAM" id="SSF56281">
    <property type="entry name" value="Metallo-hydrolase/oxidoreductase"/>
    <property type="match status" value="1"/>
</dbReference>
<accession>A7NQK4</accession>
<evidence type="ECO:0000259" key="1">
    <source>
        <dbReference type="SMART" id="SM00849"/>
    </source>
</evidence>
<evidence type="ECO:0000313" key="2">
    <source>
        <dbReference type="EMBL" id="ABU59850.1"/>
    </source>
</evidence>
<dbReference type="Proteomes" id="UP000000263">
    <property type="component" value="Chromosome"/>
</dbReference>
<dbReference type="AlphaFoldDB" id="A7NQK4"/>
<gene>
    <name evidence="2" type="ordered locus">Rcas_3811</name>
</gene>
<dbReference type="eggNOG" id="COG1235">
    <property type="taxonomic scope" value="Bacteria"/>
</dbReference>
<name>A7NQK4_ROSCS</name>
<dbReference type="InterPro" id="IPR036866">
    <property type="entry name" value="RibonucZ/Hydroxyglut_hydro"/>
</dbReference>
<organism evidence="2 3">
    <name type="scientific">Roseiflexus castenholzii (strain DSM 13941 / HLO8)</name>
    <dbReference type="NCBI Taxonomy" id="383372"/>
    <lineage>
        <taxon>Bacteria</taxon>
        <taxon>Bacillati</taxon>
        <taxon>Chloroflexota</taxon>
        <taxon>Chloroflexia</taxon>
        <taxon>Chloroflexales</taxon>
        <taxon>Roseiflexineae</taxon>
        <taxon>Roseiflexaceae</taxon>
        <taxon>Roseiflexus</taxon>
    </lineage>
</organism>
<dbReference type="PANTHER" id="PTHR47619">
    <property type="entry name" value="METALLO-HYDROLASE YYCJ-RELATED"/>
    <property type="match status" value="1"/>
</dbReference>
<dbReference type="InterPro" id="IPR001279">
    <property type="entry name" value="Metallo-B-lactamas"/>
</dbReference>
<feature type="domain" description="Metallo-beta-lactamase" evidence="1">
    <location>
        <begin position="13"/>
        <end position="216"/>
    </location>
</feature>
<keyword evidence="3" id="KW-1185">Reference proteome</keyword>
<sequence>MTLYVTSLASGSSGNVLLVRTGDAALLVDCGLPLRTIEPALTRIGIHPAQLSAILLTHEHGDHVLSAGALARRYGVPIIANQPTLAAIEQDLAGVPFQELATGAATMIADFGVRSFPVPHDAAEPVGYTISAGGWCVGIATDLGHWNDTIVEGLTPADLVVIEANHDQEKLWRAPYVEVVKHRIYGPTGHLDNIAAGRLLARLGADGRRRSAWLAHLSREANTPQIAEQVVRGVLALAGVRCIGIAALPRRAPIHWSSDMHGEQLSLFD</sequence>
<dbReference type="EMBL" id="CP000804">
    <property type="protein sequence ID" value="ABU59850.1"/>
    <property type="molecule type" value="Genomic_DNA"/>
</dbReference>
<dbReference type="InterPro" id="IPR052533">
    <property type="entry name" value="WalJ/YycJ-like"/>
</dbReference>
<dbReference type="RefSeq" id="WP_012122273.1">
    <property type="nucleotide sequence ID" value="NC_009767.1"/>
</dbReference>
<dbReference type="STRING" id="383372.Rcas_3811"/>
<dbReference type="PANTHER" id="PTHR47619:SF1">
    <property type="entry name" value="EXODEOXYRIBONUCLEASE WALJ"/>
    <property type="match status" value="1"/>
</dbReference>
<proteinExistence type="predicted"/>
<dbReference type="KEGG" id="rca:Rcas_3811"/>
<dbReference type="Pfam" id="PF00753">
    <property type="entry name" value="Lactamase_B"/>
    <property type="match status" value="1"/>
</dbReference>
<dbReference type="HOGENOM" id="CLU_073253_1_0_0"/>
<reference evidence="2 3" key="1">
    <citation type="submission" date="2007-08" db="EMBL/GenBank/DDBJ databases">
        <title>Complete sequence of Roseiflexus castenholzii DSM 13941.</title>
        <authorList>
            <consortium name="US DOE Joint Genome Institute"/>
            <person name="Copeland A."/>
            <person name="Lucas S."/>
            <person name="Lapidus A."/>
            <person name="Barry K."/>
            <person name="Glavina del Rio T."/>
            <person name="Dalin E."/>
            <person name="Tice H."/>
            <person name="Pitluck S."/>
            <person name="Thompson L.S."/>
            <person name="Brettin T."/>
            <person name="Bruce D."/>
            <person name="Detter J.C."/>
            <person name="Han C."/>
            <person name="Tapia R."/>
            <person name="Schmutz J."/>
            <person name="Larimer F."/>
            <person name="Land M."/>
            <person name="Hauser L."/>
            <person name="Kyrpides N."/>
            <person name="Mikhailova N."/>
            <person name="Bryant D.A."/>
            <person name="Hanada S."/>
            <person name="Tsukatani Y."/>
            <person name="Richardson P."/>
        </authorList>
    </citation>
    <scope>NUCLEOTIDE SEQUENCE [LARGE SCALE GENOMIC DNA]</scope>
    <source>
        <strain evidence="3">DSM 13941 / HLO8</strain>
    </source>
</reference>
<dbReference type="Gene3D" id="3.60.15.10">
    <property type="entry name" value="Ribonuclease Z/Hydroxyacylglutathione hydrolase-like"/>
    <property type="match status" value="1"/>
</dbReference>
<dbReference type="OrthoDB" id="9781189at2"/>
<dbReference type="SMART" id="SM00849">
    <property type="entry name" value="Lactamase_B"/>
    <property type="match status" value="1"/>
</dbReference>
<evidence type="ECO:0000313" key="3">
    <source>
        <dbReference type="Proteomes" id="UP000000263"/>
    </source>
</evidence>